<comment type="caution">
    <text evidence="2">The sequence shown here is derived from an EMBL/GenBank/DDBJ whole genome shotgun (WGS) entry which is preliminary data.</text>
</comment>
<protein>
    <recommendedName>
        <fullName evidence="3">Phage holin family protein</fullName>
    </recommendedName>
</protein>
<keyword evidence="1" id="KW-1133">Transmembrane helix</keyword>
<feature type="transmembrane region" description="Helical" evidence="1">
    <location>
        <begin position="44"/>
        <end position="70"/>
    </location>
</feature>
<feature type="transmembrane region" description="Helical" evidence="1">
    <location>
        <begin position="76"/>
        <end position="97"/>
    </location>
</feature>
<proteinExistence type="predicted"/>
<keyword evidence="1" id="KW-0472">Membrane</keyword>
<sequence>MGVIDSLNETSNKAIDVGEVYYKKTQEYYRLKVFQQLTMTTGMLLKMAVIGGLAFLALIFMTVAGVVFLANILESMVGACLIAGALFIVLLIIAYIFRGKIDNMLVRKLSDKFFN</sequence>
<evidence type="ECO:0000313" key="2">
    <source>
        <dbReference type="EMBL" id="KKO06096.1"/>
    </source>
</evidence>
<name>A0A0F9VLT3_9ZZZZ</name>
<evidence type="ECO:0000256" key="1">
    <source>
        <dbReference type="SAM" id="Phobius"/>
    </source>
</evidence>
<dbReference type="EMBL" id="LAZR01000017">
    <property type="protein sequence ID" value="KKO06096.1"/>
    <property type="molecule type" value="Genomic_DNA"/>
</dbReference>
<keyword evidence="1" id="KW-0812">Transmembrane</keyword>
<accession>A0A0F9VLT3</accession>
<gene>
    <name evidence="2" type="ORF">LCGC14_0071090</name>
</gene>
<organism evidence="2">
    <name type="scientific">marine sediment metagenome</name>
    <dbReference type="NCBI Taxonomy" id="412755"/>
    <lineage>
        <taxon>unclassified sequences</taxon>
        <taxon>metagenomes</taxon>
        <taxon>ecological metagenomes</taxon>
    </lineage>
</organism>
<evidence type="ECO:0008006" key="3">
    <source>
        <dbReference type="Google" id="ProtNLM"/>
    </source>
</evidence>
<reference evidence="2" key="1">
    <citation type="journal article" date="2015" name="Nature">
        <title>Complex archaea that bridge the gap between prokaryotes and eukaryotes.</title>
        <authorList>
            <person name="Spang A."/>
            <person name="Saw J.H."/>
            <person name="Jorgensen S.L."/>
            <person name="Zaremba-Niedzwiedzka K."/>
            <person name="Martijn J."/>
            <person name="Lind A.E."/>
            <person name="van Eijk R."/>
            <person name="Schleper C."/>
            <person name="Guy L."/>
            <person name="Ettema T.J."/>
        </authorList>
    </citation>
    <scope>NUCLEOTIDE SEQUENCE</scope>
</reference>
<dbReference type="AlphaFoldDB" id="A0A0F9VLT3"/>